<evidence type="ECO:0000313" key="1">
    <source>
        <dbReference type="EMBL" id="EKX96975.1"/>
    </source>
</evidence>
<dbReference type="STRING" id="1127699.HMPREF9151_02307"/>
<gene>
    <name evidence="1" type="ORF">HMPREF9151_02307</name>
</gene>
<name>L1N0S3_9BACT</name>
<keyword evidence="2" id="KW-1185">Reference proteome</keyword>
<accession>L1N0S3</accession>
<comment type="caution">
    <text evidence="1">The sequence shown here is derived from an EMBL/GenBank/DDBJ whole genome shotgun (WGS) entry which is preliminary data.</text>
</comment>
<organism evidence="1 2">
    <name type="scientific">Hoylesella saccharolytica F0055</name>
    <dbReference type="NCBI Taxonomy" id="1127699"/>
    <lineage>
        <taxon>Bacteria</taxon>
        <taxon>Pseudomonadati</taxon>
        <taxon>Bacteroidota</taxon>
        <taxon>Bacteroidia</taxon>
        <taxon>Bacteroidales</taxon>
        <taxon>Prevotellaceae</taxon>
        <taxon>Hoylesella</taxon>
    </lineage>
</organism>
<dbReference type="PATRIC" id="fig|1127699.3.peg.2110"/>
<protein>
    <submittedName>
        <fullName evidence="1">Uncharacterized protein</fullName>
    </submittedName>
</protein>
<reference evidence="1 2" key="1">
    <citation type="submission" date="2012-05" db="EMBL/GenBank/DDBJ databases">
        <authorList>
            <person name="Weinstock G."/>
            <person name="Sodergren E."/>
            <person name="Lobos E.A."/>
            <person name="Fulton L."/>
            <person name="Fulton R."/>
            <person name="Courtney L."/>
            <person name="Fronick C."/>
            <person name="O'Laughlin M."/>
            <person name="Godfrey J."/>
            <person name="Wilson R.M."/>
            <person name="Miner T."/>
            <person name="Farmer C."/>
            <person name="Delehaunty K."/>
            <person name="Cordes M."/>
            <person name="Minx P."/>
            <person name="Tomlinson C."/>
            <person name="Chen J."/>
            <person name="Wollam A."/>
            <person name="Pepin K.H."/>
            <person name="Bhonagiri V."/>
            <person name="Zhang X."/>
            <person name="Suruliraj S."/>
            <person name="Warren W."/>
            <person name="Mitreva M."/>
            <person name="Mardis E.R."/>
            <person name="Wilson R.K."/>
        </authorList>
    </citation>
    <scope>NUCLEOTIDE SEQUENCE [LARGE SCALE GENOMIC DNA]</scope>
    <source>
        <strain evidence="1 2">F0055</strain>
    </source>
</reference>
<dbReference type="EMBL" id="AMEP01000147">
    <property type="protein sequence ID" value="EKX96975.1"/>
    <property type="molecule type" value="Genomic_DNA"/>
</dbReference>
<dbReference type="Proteomes" id="UP000010433">
    <property type="component" value="Unassembled WGS sequence"/>
</dbReference>
<sequence>MAAQMLKGWVDSYCQKLMMNKQNDDFDKRVIASSNNKGGALHLPAPHL</sequence>
<evidence type="ECO:0000313" key="2">
    <source>
        <dbReference type="Proteomes" id="UP000010433"/>
    </source>
</evidence>
<dbReference type="AlphaFoldDB" id="L1N0S3"/>
<proteinExistence type="predicted"/>
<dbReference type="HOGENOM" id="CLU_3156400_0_0_10"/>